<dbReference type="EMBL" id="GL698480">
    <property type="protein sequence ID" value="EFY91697.1"/>
    <property type="molecule type" value="Genomic_DNA"/>
</dbReference>
<comment type="similarity">
    <text evidence="1">Belongs to the indoleamine 2,3-dioxygenase family.</text>
</comment>
<dbReference type="PANTHER" id="PTHR28657">
    <property type="entry name" value="INDOLEAMINE 2,3-DIOXYGENASE"/>
    <property type="match status" value="1"/>
</dbReference>
<evidence type="ECO:0000256" key="1">
    <source>
        <dbReference type="ARBA" id="ARBA00007119"/>
    </source>
</evidence>
<evidence type="ECO:0000313" key="5">
    <source>
        <dbReference type="EMBL" id="EFY91697.1"/>
    </source>
</evidence>
<evidence type="ECO:0000313" key="6">
    <source>
        <dbReference type="Proteomes" id="UP000002499"/>
    </source>
</evidence>
<name>E9DXD9_METAQ</name>
<evidence type="ECO:0000256" key="4">
    <source>
        <dbReference type="SAM" id="MobiDB-lite"/>
    </source>
</evidence>
<dbReference type="GO" id="GO:0033754">
    <property type="term" value="F:indoleamine 2,3-dioxygenase activity"/>
    <property type="evidence" value="ECO:0007669"/>
    <property type="project" value="TreeGrafter"/>
</dbReference>
<dbReference type="HOGENOM" id="CLU_1001450_0_0_1"/>
<evidence type="ECO:0000256" key="2">
    <source>
        <dbReference type="ARBA" id="ARBA00022723"/>
    </source>
</evidence>
<dbReference type="Proteomes" id="UP000002499">
    <property type="component" value="Unassembled WGS sequence"/>
</dbReference>
<keyword evidence="3" id="KW-0408">Iron</keyword>
<dbReference type="GO" id="GO:0019441">
    <property type="term" value="P:L-tryptophan catabolic process to kynurenine"/>
    <property type="evidence" value="ECO:0007669"/>
    <property type="project" value="InterPro"/>
</dbReference>
<keyword evidence="5" id="KW-0560">Oxidoreductase</keyword>
<organism evidence="6">
    <name type="scientific">Metarhizium acridum (strain CQMa 102)</name>
    <dbReference type="NCBI Taxonomy" id="655827"/>
    <lineage>
        <taxon>Eukaryota</taxon>
        <taxon>Fungi</taxon>
        <taxon>Dikarya</taxon>
        <taxon>Ascomycota</taxon>
        <taxon>Pezizomycotina</taxon>
        <taxon>Sordariomycetes</taxon>
        <taxon>Hypocreomycetidae</taxon>
        <taxon>Hypocreales</taxon>
        <taxon>Clavicipitaceae</taxon>
        <taxon>Metarhizium</taxon>
    </lineage>
</organism>
<feature type="region of interest" description="Disordered" evidence="4">
    <location>
        <begin position="247"/>
        <end position="278"/>
    </location>
</feature>
<dbReference type="InterPro" id="IPR037217">
    <property type="entry name" value="Trp/Indoleamine_2_3_dOase-like"/>
</dbReference>
<reference evidence="5 6" key="1">
    <citation type="journal article" date="2011" name="PLoS Genet.">
        <title>Genome sequencing and comparative transcriptomics of the model entomopathogenic fungi Metarhizium anisopliae and M. acridum.</title>
        <authorList>
            <person name="Gao Q."/>
            <person name="Jin K."/>
            <person name="Ying S.H."/>
            <person name="Zhang Y."/>
            <person name="Xiao G."/>
            <person name="Shang Y."/>
            <person name="Duan Z."/>
            <person name="Hu X."/>
            <person name="Xie X.Q."/>
            <person name="Zhou G."/>
            <person name="Peng G."/>
            <person name="Luo Z."/>
            <person name="Huang W."/>
            <person name="Wang B."/>
            <person name="Fang W."/>
            <person name="Wang S."/>
            <person name="Zhong Y."/>
            <person name="Ma L.J."/>
            <person name="St Leger R.J."/>
            <person name="Zhao G.P."/>
            <person name="Pei Y."/>
            <person name="Feng M.G."/>
            <person name="Xia Y."/>
            <person name="Wang C."/>
        </authorList>
    </citation>
    <scope>NUCLEOTIDE SEQUENCE [LARGE SCALE GENOMIC DNA]</scope>
    <source>
        <strain evidence="5 6">CQMa 102</strain>
    </source>
</reference>
<evidence type="ECO:0000256" key="3">
    <source>
        <dbReference type="ARBA" id="ARBA00023004"/>
    </source>
</evidence>
<dbReference type="GO" id="GO:0034354">
    <property type="term" value="P:'de novo' NAD+ biosynthetic process from L-tryptophan"/>
    <property type="evidence" value="ECO:0007669"/>
    <property type="project" value="TreeGrafter"/>
</dbReference>
<dbReference type="AlphaFoldDB" id="E9DXD9"/>
<dbReference type="InParanoid" id="E9DXD9"/>
<keyword evidence="6" id="KW-1185">Reference proteome</keyword>
<dbReference type="InterPro" id="IPR000898">
    <property type="entry name" value="Indolamine_dOase"/>
</dbReference>
<feature type="compositionally biased region" description="Basic and acidic residues" evidence="4">
    <location>
        <begin position="247"/>
        <end position="264"/>
    </location>
</feature>
<accession>E9DXD9</accession>
<sequence length="278" mass="31029">MVTKIPNLEKFGIPKSLGLLSDEPPLKRFSNLYFDPWDKITATLPDDLRAGGRVKISVTIRGIDIHDPRVYMGRIFGWKAVGQDSITTYIAVSWLSVITWVYNLVKVLAAEDANPSFVIKALNDAADTFVRMGAHLPKLYSVLDANSFYHGLRPFFGAGSANEDTGLPRNRLPKSDRSELRVKCIAVTTRQGALFQFLDLVLGVEHEKPKGAKEIFVQNQELVDAHDNCMNQLHLCLPSALRDRQQDKLSTVKKEHENTDKGLGNDDGEGFAGLEDRH</sequence>
<dbReference type="GO" id="GO:0046872">
    <property type="term" value="F:metal ion binding"/>
    <property type="evidence" value="ECO:0007669"/>
    <property type="project" value="UniProtKB-KW"/>
</dbReference>
<keyword evidence="2" id="KW-0479">Metal-binding</keyword>
<dbReference type="Gene3D" id="1.20.58.480">
    <property type="match status" value="1"/>
</dbReference>
<proteinExistence type="inferred from homology"/>
<dbReference type="SUPFAM" id="SSF140959">
    <property type="entry name" value="Indolic compounds 2,3-dioxygenase-like"/>
    <property type="match status" value="1"/>
</dbReference>
<keyword evidence="5" id="KW-0223">Dioxygenase</keyword>
<gene>
    <name evidence="5" type="ORF">MAC_02287</name>
</gene>
<dbReference type="OrthoDB" id="540174at2759"/>
<dbReference type="Pfam" id="PF01231">
    <property type="entry name" value="IDO"/>
    <property type="match status" value="1"/>
</dbReference>
<dbReference type="GO" id="GO:0020037">
    <property type="term" value="F:heme binding"/>
    <property type="evidence" value="ECO:0007669"/>
    <property type="project" value="InterPro"/>
</dbReference>
<dbReference type="GO" id="GO:0005737">
    <property type="term" value="C:cytoplasm"/>
    <property type="evidence" value="ECO:0007669"/>
    <property type="project" value="TreeGrafter"/>
</dbReference>
<dbReference type="PANTHER" id="PTHR28657:SF5">
    <property type="entry name" value="INDOLEAMINE 2,3-DIOXYGENASE"/>
    <property type="match status" value="1"/>
</dbReference>
<protein>
    <submittedName>
        <fullName evidence="5">Indoleamine 2,3-dioxygenase family protein</fullName>
    </submittedName>
</protein>